<dbReference type="Pfam" id="PF25218">
    <property type="entry name" value="TseH"/>
    <property type="match status" value="1"/>
</dbReference>
<evidence type="ECO:0000259" key="2">
    <source>
        <dbReference type="Pfam" id="PF25218"/>
    </source>
</evidence>
<proteinExistence type="predicted"/>
<keyword evidence="4" id="KW-1185">Reference proteome</keyword>
<feature type="region of interest" description="Disordered" evidence="1">
    <location>
        <begin position="752"/>
        <end position="774"/>
    </location>
</feature>
<organism evidence="3 4">
    <name type="scientific">Phyllobacterium bourgognense</name>
    <dbReference type="NCBI Taxonomy" id="314236"/>
    <lineage>
        <taxon>Bacteria</taxon>
        <taxon>Pseudomonadati</taxon>
        <taxon>Pseudomonadota</taxon>
        <taxon>Alphaproteobacteria</taxon>
        <taxon>Hyphomicrobiales</taxon>
        <taxon>Phyllobacteriaceae</taxon>
        <taxon>Phyllobacterium</taxon>
    </lineage>
</organism>
<comment type="caution">
    <text evidence="3">The sequence shown here is derived from an EMBL/GenBank/DDBJ whole genome shotgun (WGS) entry which is preliminary data.</text>
</comment>
<evidence type="ECO:0000313" key="4">
    <source>
        <dbReference type="Proteomes" id="UP000253324"/>
    </source>
</evidence>
<feature type="compositionally biased region" description="Polar residues" evidence="1">
    <location>
        <begin position="763"/>
        <end position="774"/>
    </location>
</feature>
<dbReference type="Proteomes" id="UP000253324">
    <property type="component" value="Unassembled WGS sequence"/>
</dbReference>
<dbReference type="PANTHER" id="PTHR39431:SF1">
    <property type="entry name" value="FRPA_C-RELATED PROTEIN"/>
    <property type="match status" value="1"/>
</dbReference>
<dbReference type="OrthoDB" id="8335338at2"/>
<dbReference type="EMBL" id="QPJM01000001">
    <property type="protein sequence ID" value="RCW87709.1"/>
    <property type="molecule type" value="Genomic_DNA"/>
</dbReference>
<evidence type="ECO:0000313" key="3">
    <source>
        <dbReference type="EMBL" id="RCW87709.1"/>
    </source>
</evidence>
<dbReference type="RefSeq" id="WP_147274603.1">
    <property type="nucleotide sequence ID" value="NZ_QPJM01000001.1"/>
</dbReference>
<name>A0A368Z6W9_9HYPH</name>
<sequence>MVKQIPIFIPVILPNYNVGSGGNLEAPMLGHAAFIVIDENGKATYQEFGRYDPKKVQGVVTNNQNEYTEGNIRQHAIVAKLEFDDAGNLTERSLTAALDEVFDTSGLYKNTDIGAAQITQFKMSKEQTTQINTWFGEQKKLINDGITHYSIFDRNCMKFVYDAANAAGLKISNAQNLTGLSIPSIGGANILEVAKKGYEYYAPNSWNKIQLTALSGPGSQTASFFIDRAWQATKAMAEWVGVDLAVDQKDFSIITNSITGLPTAIEFKNTLGRLLQRTSIEKDGTLKNVTFDDLSTKTREALLNPNGSLITVSTFNPAGLKTSEKQFNLDGSRNETSFDPVSGEATYKTLFKADGTATQTTYDIVNVKSWKEATAEYGKDGKLVSEKVINDNNTRIDRVFFPGTTKTNFSKEYDAAGKLTTETTYRVDGTQTRKLHDVENKGDWREATIDYDKNGNRILEKAVNDDGSRYDLIYDSNDVPKSKTVYNPAGKVTTVTTNNSDGTQTETVYDPDNKQSWREATVQYGRDGNPVSEKGINDDGSKYDATYQPGTSKVNSYVLTRGDGTQSKTVFDADNQQDWRDGTFEYDKNGKLISEQGTFDDGTTYDQKYDPLTGKMTARTDYNPTGNVTSIRSVKTDGSETKTVFDPENKEAWKEATIEYRKDGSLVSEKGLNDNGTRYDLTFDKDTGEVNRRFDYNQAGQKVSDTVFKIDGTQTKTVFDPDNQQDWREDTFEYDKNGKLISEKGTFDDGEKYDQKYDPLTGKMTSRTDYNPAGNVTSIRSVRADGAETKTVFDPDNKQTWKEATIEYRKDGSLISEKGLNDNGTRYDLTFDKDTGEVNRRQEYNQAGQTTSTTTFKVDGTQSRLFYDVGNKQGWREATVEFDKNGRLVSEKGVIDDGTRYDVKYDPNTNKMTARTDYNLGGQVSSATSVNADGSRTRTFYDPANAAGWKEVAVRYDKNGKAIWEKGTIDDGSRYDVAYDSTTGKVTARTDYNPAGQVTSITAVHADGSQTVTMYDPENKSNLQKAVIEYDKYGDPVSEIGTLDDGTRYESTYDFRGVKTEKVIYPDGTASEKEFMGGKIWKYTEQDLGNHQGWAQIEETYYSDGKKWSEERIMDNGDIYQFGYDMKTGEATSASWTHNGVKRFGELNKKKNSFVFKTGGGGGDGGGFWSQVFDFVSSIVRPWSSWSSTIGGDSSSNPKSRPPVFDITKHLDDCPYYNNPHPSNHTEDPDGTIHLNTIVIYGSHPVLLDLNNDNTLDVRLLERMDLADISTPRFDWNSDGTPDRTAWVGPDDGLLVIDLAKDGAAGPDGKIDQAREIAFALWKTEKEIDSENVTDLEGLRYAFDTNHDNMLDQNDARWNEFRVWQDTNQNGISEDGELMTMSDAGIKLINLLPDPKGAKQFADGSAITGTTTALMTDGTTMLVGDVSLRFQPFGHSHHMV</sequence>
<dbReference type="Gene3D" id="3.90.930.1">
    <property type="match status" value="5"/>
</dbReference>
<protein>
    <recommendedName>
        <fullName evidence="2">Type VI secretion system effector TseH-like domain-containing protein</fullName>
    </recommendedName>
</protein>
<dbReference type="InterPro" id="IPR057382">
    <property type="entry name" value="TseH"/>
</dbReference>
<accession>A0A368Z6W9</accession>
<feature type="domain" description="Type VI secretion system effector TseH-like" evidence="2">
    <location>
        <begin position="26"/>
        <end position="164"/>
    </location>
</feature>
<dbReference type="PANTHER" id="PTHR39431">
    <property type="entry name" value="FRPA/C-RELATED PROTEIN"/>
    <property type="match status" value="1"/>
</dbReference>
<evidence type="ECO:0000256" key="1">
    <source>
        <dbReference type="SAM" id="MobiDB-lite"/>
    </source>
</evidence>
<reference evidence="3 4" key="1">
    <citation type="submission" date="2018-07" db="EMBL/GenBank/DDBJ databases">
        <title>Genomic Encyclopedia of Type Strains, Phase III (KMG-III): the genomes of soil and plant-associated and newly described type strains.</title>
        <authorList>
            <person name="Whitman W."/>
        </authorList>
    </citation>
    <scope>NUCLEOTIDE SEQUENCE [LARGE SCALE GENOMIC DNA]</scope>
    <source>
        <strain evidence="3 4">31-25a</strain>
    </source>
</reference>
<gene>
    <name evidence="3" type="ORF">C7476_101477</name>
</gene>